<reference evidence="3" key="2">
    <citation type="journal article" date="2015" name="Genome Announc.">
        <title>Draft Genome Sequence of Filamentous Marine Cyanobacterium Lyngbya confervoides Strain BDU141951.</title>
        <authorList>
            <person name="Chandrababunaidu M.M."/>
            <person name="Sen D."/>
            <person name="Tripathy S."/>
        </authorList>
    </citation>
    <scope>NUCLEOTIDE SEQUENCE</scope>
    <source>
        <strain evidence="3">BDU141951</strain>
    </source>
</reference>
<dbReference type="InterPro" id="IPR055733">
    <property type="entry name" value="DUF7309"/>
</dbReference>
<sequence>MYSLSPFTCARLQRLPKQPVVWEGDRRPISEGMLDAFGYDGGGSDDDADEASDCIIWVDGTEGVLRAVTIIPADTGHEAVVRTLLQAMEHPQGAMPPGRPQKLVVCDREIHFFLRGALQDLDITVDYAEVLPIIDEIFESLQQPDDLAESPLPPDWEAALNQQAQQLWDNAPWNHLGDDQILQIELNQWNLGTLYVSVLGMAGLEYGLLIYRSLDSLTQFRKTATESNLTTRQMQQAFLSQDCLFLNFELVRDETAAPLLPLPWMQTAPSEVIPEFGSLHPLEGLRHTLELEEAAALRVCLEGLNRFFKAHDEALSVADFPDLVNTYKLRNPLDKAQLTVKISTCPDITAQLAIAEGLGERDASLPSFDLPRFRDDYVPEGSMVLLTRLPNQVLDGVRQPRSDRSRGKSNASEMMPVVAIQTSRPKAKKLASQLEAAQGIEAVCFNPGSDPMSGDTLQLGLLHTGDGDFHLFIEFLMQDAHDSGLLTQWQNWCEASNGVCGVMIASGVTGAAKGRPGPKETVAFFETCLKTPEELNIPPLQMSYALDWE</sequence>
<organism evidence="3">
    <name type="scientific">Lyngbya confervoides BDU141951</name>
    <dbReference type="NCBI Taxonomy" id="1574623"/>
    <lineage>
        <taxon>Bacteria</taxon>
        <taxon>Bacillati</taxon>
        <taxon>Cyanobacteriota</taxon>
        <taxon>Cyanophyceae</taxon>
        <taxon>Oscillatoriophycideae</taxon>
        <taxon>Oscillatoriales</taxon>
        <taxon>Microcoleaceae</taxon>
        <taxon>Lyngbya</taxon>
    </lineage>
</organism>
<comment type="caution">
    <text evidence="3">The sequence shown here is derived from an EMBL/GenBank/DDBJ whole genome shotgun (WGS) entry which is preliminary data.</text>
</comment>
<dbReference type="Pfam" id="PF23988">
    <property type="entry name" value="DUF7309"/>
    <property type="match status" value="1"/>
</dbReference>
<accession>A0A0C1Y4F3</accession>
<feature type="domain" description="DUF6930" evidence="1">
    <location>
        <begin position="9"/>
        <end position="142"/>
    </location>
</feature>
<dbReference type="AlphaFoldDB" id="A0A0C1Y4F3"/>
<evidence type="ECO:0000313" key="3">
    <source>
        <dbReference type="EMBL" id="NEV68292.1"/>
    </source>
</evidence>
<dbReference type="Pfam" id="PF22007">
    <property type="entry name" value="DUF6930"/>
    <property type="match status" value="1"/>
</dbReference>
<feature type="domain" description="DUF7309" evidence="2">
    <location>
        <begin position="159"/>
        <end position="249"/>
    </location>
</feature>
<evidence type="ECO:0000259" key="2">
    <source>
        <dbReference type="Pfam" id="PF23988"/>
    </source>
</evidence>
<evidence type="ECO:0000259" key="1">
    <source>
        <dbReference type="Pfam" id="PF22007"/>
    </source>
</evidence>
<reference evidence="3" key="3">
    <citation type="submission" date="2020-02" db="EMBL/GenBank/DDBJ databases">
        <authorList>
            <person name="Sarangi A.N."/>
            <person name="Ghosh S."/>
            <person name="Mukherjee M."/>
            <person name="Tripathy S."/>
        </authorList>
    </citation>
    <scope>NUCLEOTIDE SEQUENCE</scope>
    <source>
        <strain evidence="3">BDU141951</strain>
    </source>
</reference>
<protein>
    <submittedName>
        <fullName evidence="3">Uncharacterized protein</fullName>
    </submittedName>
</protein>
<proteinExistence type="predicted"/>
<reference evidence="3" key="1">
    <citation type="submission" date="2014-11" db="EMBL/GenBank/DDBJ databases">
        <authorList>
            <person name="Malar M.C."/>
            <person name="Sen D."/>
            <person name="Tripathy S."/>
        </authorList>
    </citation>
    <scope>NUCLEOTIDE SEQUENCE</scope>
    <source>
        <strain evidence="3">BDU141951</strain>
    </source>
</reference>
<name>A0A0C1Y4F3_9CYAN</name>
<dbReference type="EMBL" id="JTHE02000003">
    <property type="protein sequence ID" value="NEV68292.1"/>
    <property type="molecule type" value="Genomic_DNA"/>
</dbReference>
<gene>
    <name evidence="3" type="ORF">QQ91_014350</name>
</gene>
<dbReference type="InterPro" id="IPR054216">
    <property type="entry name" value="DUF6930"/>
</dbReference>